<dbReference type="InterPro" id="IPR036397">
    <property type="entry name" value="RNaseH_sf"/>
</dbReference>
<feature type="domain" description="Protein kinase" evidence="11">
    <location>
        <begin position="1438"/>
        <end position="1667"/>
    </location>
</feature>
<dbReference type="Gene3D" id="3.30.420.10">
    <property type="entry name" value="Ribonuclease H-like superfamily/Ribonuclease H"/>
    <property type="match status" value="2"/>
</dbReference>
<dbReference type="GO" id="GO:0003676">
    <property type="term" value="F:nucleic acid binding"/>
    <property type="evidence" value="ECO:0007669"/>
    <property type="project" value="InterPro"/>
</dbReference>
<protein>
    <submittedName>
        <fullName evidence="13">Protein STRUBBELIG-RECEPTOR FAMILY 8</fullName>
    </submittedName>
</protein>
<dbReference type="InterPro" id="IPR001245">
    <property type="entry name" value="Ser-Thr/Tyr_kinase_cat_dom"/>
</dbReference>
<dbReference type="Proteomes" id="UP000436088">
    <property type="component" value="Unassembled WGS sequence"/>
</dbReference>
<feature type="region of interest" description="Disordered" evidence="9">
    <location>
        <begin position="1288"/>
        <end position="1323"/>
    </location>
</feature>
<gene>
    <name evidence="13" type="ORF">F3Y22_tig00013285pilonHSYRG00325</name>
</gene>
<feature type="transmembrane region" description="Helical" evidence="10">
    <location>
        <begin position="1331"/>
        <end position="1353"/>
    </location>
</feature>
<dbReference type="GO" id="GO:0015074">
    <property type="term" value="P:DNA integration"/>
    <property type="evidence" value="ECO:0007669"/>
    <property type="project" value="InterPro"/>
</dbReference>
<accession>A0A6A3C690</accession>
<dbReference type="SUPFAM" id="SSF56112">
    <property type="entry name" value="Protein kinase-like (PK-like)"/>
    <property type="match status" value="1"/>
</dbReference>
<dbReference type="InterPro" id="IPR013103">
    <property type="entry name" value="RVT_2"/>
</dbReference>
<dbReference type="GO" id="GO:0005524">
    <property type="term" value="F:ATP binding"/>
    <property type="evidence" value="ECO:0007669"/>
    <property type="project" value="InterPro"/>
</dbReference>
<dbReference type="InterPro" id="IPR057670">
    <property type="entry name" value="SH3_retrovirus"/>
</dbReference>
<dbReference type="GO" id="GO:0004672">
    <property type="term" value="F:protein kinase activity"/>
    <property type="evidence" value="ECO:0007669"/>
    <property type="project" value="InterPro"/>
</dbReference>
<evidence type="ECO:0000256" key="1">
    <source>
        <dbReference type="ARBA" id="ARBA00004370"/>
    </source>
</evidence>
<evidence type="ECO:0000256" key="7">
    <source>
        <dbReference type="ARBA" id="ARBA00022989"/>
    </source>
</evidence>
<evidence type="ECO:0000256" key="10">
    <source>
        <dbReference type="SAM" id="Phobius"/>
    </source>
</evidence>
<keyword evidence="6" id="KW-0378">Hydrolase</keyword>
<comment type="caution">
    <text evidence="13">The sequence shown here is derived from an EMBL/GenBank/DDBJ whole genome shotgun (WGS) entry which is preliminary data.</text>
</comment>
<dbReference type="GO" id="GO:0006508">
    <property type="term" value="P:proteolysis"/>
    <property type="evidence" value="ECO:0007669"/>
    <property type="project" value="UniProtKB-KW"/>
</dbReference>
<dbReference type="InterPro" id="IPR025724">
    <property type="entry name" value="GAG-pre-integrase_dom"/>
</dbReference>
<keyword evidence="2" id="KW-0645">Protease</keyword>
<sequence>MTDASSSSILARNAVTNVRFAVEIFDGTGHFCMWQSEVLDALFQQGLDIAIEGEKPDDVEEKECKRINRMACDTIRSCLSREQKYAFSKETSASKLWKALEEKFLKKSGKNKLYMKKRLFRFNYVPGTTMNDHITSFNQLVTDLMNMDVTFEDEDLALMLMGSLPDEFEYLETTLLHGKVDVSLSEVTAALYSYELRKKDKQENTSVEVEALVVRGRSKSQNKGSRGRSKLKNKGKPERGKAVSESNVVEYDDGDSDFAFAATPSTSCSSSWLLDSACSHHMTPNREWFFDFKELKGGIVYTANNSPLDTLGIGSIRLRNQDGSIRTLTGVHYVPDLMRNLISVGTLESKGLEVRAKDGIMRIISGALVIMKGIRKRNNVYYFLGSTIVGTAAVAASTDEQESEATRLWHMRLGHVGEKSLKLLIDQGLLKGARACKLAFCEHCIKGKKTRVKFGTAIHDTKGILDYVHSDEWGPSKTTSLGGTHYYVTFVDDFSRRVWVYPMKTKDEVLGFFLKWKKMMETQTGRKIKRLRTDNGGEYKNDLFLKVCEEEGIVRHFTVRGTPQQNGVAERMNRTLVEKVRCMLSNAGLGKEFWAEALVYACHLVNHLPSTAIGGKTPLEKWFGVPATDYDSLHVFGSTAYYHVKESKMDPRAKKAIFMGITSGVKGYRLWCPETKKIIFSRDVTFDESTMLRKVTSEKLEQTDGTPKKVEFEGSKFVPTSKENDVDSPMVEEESDEEEVQTQEPPQQHESIALRKGKMTIRQPARYADMVSFASPIAIDDVPATFNKAVQSSEHKKWRIAMNEEMQSLQKNKTWKLASLPKGKKAIGCKWVYAKKDGFPDKNNIRYKARLVAKGYAQTKGVDYNEVFSPVVKHSSIRILLALVAQLDLELVQMDVKTAFLHGDLDEEIYMTHPDGFKVAEKEEMVCKLEKSLYGLKQSPRQWYKRFDKFMIGQKYTRSKYDHCVYLRELEDGSYIYLLLYVDDMLIASRSQTEIAKLKTQLNREFEMKDLGEAKKILGMEISRDKKLGRLCLSQKEYLRKVLKRFGINEMSKPVSTPLAPHFKLGASMSPKDDVEREYMSKVPYASAVGSLMYAMVCTRPDISQAIGVVSRYMHDPGKEHWQAVKWILRYILNTVDVGLVFQQDKQDGQCVVGYCDSDYAGDLDKRRSTTGYVFTFAKAPVSWKSTLQSTVTLSTTEAEYMAVTEAVKEAIWLQGLLGELGMEQKHIKVHCDSQSAIHLAKNQVYHARTKHIDVRYHFVREILEEGGVIIQKIWTTENPADMLTKVVTAVNPPPPGRSRNRHNTGSGARRSPASDSQLFESDNGPSAGQIVGVALGSLLVVALALLAVVFCIRKSKRKASGARASRGSLSGGSNDGQAEMQEQMVNNVAAVIDLKPPPAEKVTVDRISKNRSLNRKKSPITATSYTVAALQTATNSVSQEYLIGEGSLGRVYKAEFSNGKVAAPQCCIIITEEDNFLEAVFNMSRLRHPNIVTLAGYCTEHGQRLLQDIKLDARGRVALGTARALGYLNEVCLPSVAHRNFKSANILFDEELNPHLSDCGLAALTPNTERQFDLSGIYTVKSDVYSFGVVMLELLTGGKPLDSSRVRSEQSLVRWATPQLHDIDALAKMVDPTLNGSRTRVLSSHVGGRASISEANAKGKRCQEATKRGTGI</sequence>
<name>A0A6A3C690_HIBSY</name>
<evidence type="ECO:0000259" key="12">
    <source>
        <dbReference type="PROSITE" id="PS50994"/>
    </source>
</evidence>
<evidence type="ECO:0000256" key="2">
    <source>
        <dbReference type="ARBA" id="ARBA00022670"/>
    </source>
</evidence>
<dbReference type="Gene3D" id="3.30.200.20">
    <property type="entry name" value="Phosphorylase Kinase, domain 1"/>
    <property type="match status" value="1"/>
</dbReference>
<proteinExistence type="predicted"/>
<dbReference type="Pfam" id="PF22936">
    <property type="entry name" value="Pol_BBD"/>
    <property type="match status" value="1"/>
</dbReference>
<dbReference type="Pfam" id="PF07714">
    <property type="entry name" value="PK_Tyr_Ser-Thr"/>
    <property type="match status" value="1"/>
</dbReference>
<dbReference type="SUPFAM" id="SSF53098">
    <property type="entry name" value="Ribonuclease H-like"/>
    <property type="match status" value="1"/>
</dbReference>
<dbReference type="InterPro" id="IPR000719">
    <property type="entry name" value="Prot_kinase_dom"/>
</dbReference>
<dbReference type="Pfam" id="PF14223">
    <property type="entry name" value="Retrotran_gag_2"/>
    <property type="match status" value="1"/>
</dbReference>
<dbReference type="Gene3D" id="1.10.510.10">
    <property type="entry name" value="Transferase(Phosphotransferase) domain 1"/>
    <property type="match status" value="1"/>
</dbReference>
<evidence type="ECO:0000256" key="5">
    <source>
        <dbReference type="ARBA" id="ARBA00022750"/>
    </source>
</evidence>
<evidence type="ECO:0000256" key="9">
    <source>
        <dbReference type="SAM" id="MobiDB-lite"/>
    </source>
</evidence>
<dbReference type="InterPro" id="IPR054722">
    <property type="entry name" value="PolX-like_BBD"/>
</dbReference>
<feature type="region of interest" description="Disordered" evidence="9">
    <location>
        <begin position="713"/>
        <end position="753"/>
    </location>
</feature>
<keyword evidence="7 10" id="KW-1133">Transmembrane helix</keyword>
<dbReference type="InterPro" id="IPR012337">
    <property type="entry name" value="RNaseH-like_sf"/>
</dbReference>
<dbReference type="GO" id="GO:0046872">
    <property type="term" value="F:metal ion binding"/>
    <property type="evidence" value="ECO:0007669"/>
    <property type="project" value="UniProtKB-KW"/>
</dbReference>
<dbReference type="PANTHER" id="PTHR42648">
    <property type="entry name" value="TRANSPOSASE, PUTATIVE-RELATED"/>
    <property type="match status" value="1"/>
</dbReference>
<evidence type="ECO:0000313" key="14">
    <source>
        <dbReference type="Proteomes" id="UP000436088"/>
    </source>
</evidence>
<dbReference type="InterPro" id="IPR011009">
    <property type="entry name" value="Kinase-like_dom_sf"/>
</dbReference>
<dbReference type="GO" id="GO:0016020">
    <property type="term" value="C:membrane"/>
    <property type="evidence" value="ECO:0007669"/>
    <property type="project" value="UniProtKB-SubCell"/>
</dbReference>
<dbReference type="Pfam" id="PF13976">
    <property type="entry name" value="gag_pre-integrs"/>
    <property type="match status" value="1"/>
</dbReference>
<dbReference type="EMBL" id="VEPZ02000548">
    <property type="protein sequence ID" value="KAE8723088.1"/>
    <property type="molecule type" value="Genomic_DNA"/>
</dbReference>
<keyword evidence="5" id="KW-0064">Aspartyl protease</keyword>
<evidence type="ECO:0000256" key="8">
    <source>
        <dbReference type="ARBA" id="ARBA00023136"/>
    </source>
</evidence>
<dbReference type="PROSITE" id="PS50994">
    <property type="entry name" value="INTEGRASE"/>
    <property type="match status" value="1"/>
</dbReference>
<dbReference type="Pfam" id="PF00665">
    <property type="entry name" value="rve"/>
    <property type="match status" value="1"/>
</dbReference>
<evidence type="ECO:0000256" key="6">
    <source>
        <dbReference type="ARBA" id="ARBA00022801"/>
    </source>
</evidence>
<keyword evidence="3 10" id="KW-0812">Transmembrane</keyword>
<evidence type="ECO:0000256" key="4">
    <source>
        <dbReference type="ARBA" id="ARBA00022723"/>
    </source>
</evidence>
<organism evidence="13 14">
    <name type="scientific">Hibiscus syriacus</name>
    <name type="common">Rose of Sharon</name>
    <dbReference type="NCBI Taxonomy" id="106335"/>
    <lineage>
        <taxon>Eukaryota</taxon>
        <taxon>Viridiplantae</taxon>
        <taxon>Streptophyta</taxon>
        <taxon>Embryophyta</taxon>
        <taxon>Tracheophyta</taxon>
        <taxon>Spermatophyta</taxon>
        <taxon>Magnoliopsida</taxon>
        <taxon>eudicotyledons</taxon>
        <taxon>Gunneridae</taxon>
        <taxon>Pentapetalae</taxon>
        <taxon>rosids</taxon>
        <taxon>malvids</taxon>
        <taxon>Malvales</taxon>
        <taxon>Malvaceae</taxon>
        <taxon>Malvoideae</taxon>
        <taxon>Hibiscus</taxon>
    </lineage>
</organism>
<feature type="region of interest" description="Disordered" evidence="9">
    <location>
        <begin position="212"/>
        <end position="247"/>
    </location>
</feature>
<dbReference type="Pfam" id="PF25597">
    <property type="entry name" value="SH3_retrovirus"/>
    <property type="match status" value="1"/>
</dbReference>
<keyword evidence="8 10" id="KW-0472">Membrane</keyword>
<dbReference type="InterPro" id="IPR001584">
    <property type="entry name" value="Integrase_cat-core"/>
</dbReference>
<feature type="domain" description="Integrase catalytic" evidence="12">
    <location>
        <begin position="454"/>
        <end position="626"/>
    </location>
</feature>
<feature type="compositionally biased region" description="Basic residues" evidence="9">
    <location>
        <begin position="216"/>
        <end position="234"/>
    </location>
</feature>
<comment type="subcellular location">
    <subcellularLocation>
        <location evidence="1">Membrane</location>
    </subcellularLocation>
</comment>
<keyword evidence="4" id="KW-0479">Metal-binding</keyword>
<dbReference type="InterPro" id="IPR043502">
    <property type="entry name" value="DNA/RNA_pol_sf"/>
</dbReference>
<dbReference type="FunFam" id="3.30.200.20:FF:000125">
    <property type="entry name" value="Protein STRUBBELIG-RECEPTOR FAMILY 8"/>
    <property type="match status" value="1"/>
</dbReference>
<dbReference type="PROSITE" id="PS50011">
    <property type="entry name" value="PROTEIN_KINASE_DOM"/>
    <property type="match status" value="1"/>
</dbReference>
<evidence type="ECO:0000256" key="3">
    <source>
        <dbReference type="ARBA" id="ARBA00022692"/>
    </source>
</evidence>
<dbReference type="InterPro" id="IPR039537">
    <property type="entry name" value="Retrotran_Ty1/copia-like"/>
</dbReference>
<dbReference type="SUPFAM" id="SSF56672">
    <property type="entry name" value="DNA/RNA polymerases"/>
    <property type="match status" value="1"/>
</dbReference>
<dbReference type="CDD" id="cd09272">
    <property type="entry name" value="RNase_HI_RT_Ty1"/>
    <property type="match status" value="1"/>
</dbReference>
<feature type="compositionally biased region" description="Acidic residues" evidence="9">
    <location>
        <begin position="730"/>
        <end position="741"/>
    </location>
</feature>
<dbReference type="PANTHER" id="PTHR42648:SF28">
    <property type="entry name" value="TRANSPOSON-ENCODED PROTEIN WITH RIBONUCLEASE H-LIKE AND RETROVIRUS ZINC FINGER-LIKE DOMAINS"/>
    <property type="match status" value="1"/>
</dbReference>
<keyword evidence="14" id="KW-1185">Reference proteome</keyword>
<feature type="compositionally biased region" description="Polar residues" evidence="9">
    <location>
        <begin position="1314"/>
        <end position="1323"/>
    </location>
</feature>
<evidence type="ECO:0000313" key="13">
    <source>
        <dbReference type="EMBL" id="KAE8723088.1"/>
    </source>
</evidence>
<dbReference type="GO" id="GO:0004190">
    <property type="term" value="F:aspartic-type endopeptidase activity"/>
    <property type="evidence" value="ECO:0007669"/>
    <property type="project" value="UniProtKB-KW"/>
</dbReference>
<reference evidence="13" key="1">
    <citation type="submission" date="2019-09" db="EMBL/GenBank/DDBJ databases">
        <title>Draft genome information of white flower Hibiscus syriacus.</title>
        <authorList>
            <person name="Kim Y.-M."/>
        </authorList>
    </citation>
    <scope>NUCLEOTIDE SEQUENCE [LARGE SCALE GENOMIC DNA]</scope>
    <source>
        <strain evidence="13">YM2019G1</strain>
    </source>
</reference>
<dbReference type="Pfam" id="PF07727">
    <property type="entry name" value="RVT_2"/>
    <property type="match status" value="1"/>
</dbReference>
<evidence type="ECO:0000259" key="11">
    <source>
        <dbReference type="PROSITE" id="PS50011"/>
    </source>
</evidence>